<sequence length="245" mass="26252">MRITCPNCAAQYEVGAGLISEDGRDVQCSACGHTWKQFGDGRVEEIPDEDTSDAAADEPEPEYEADDADAEEQPEGEVTVTRVPRRELDPDARRILREEAQREAARRRTRHVTAIEMQPDPALEVAPPAEEPAAPAYSAQRRRSGGGGMFPDIEEINSTLSAGTEADRDLTEPASASGAFRSGFLLMLALAILIMALYLAAPWLAAQVPALEPALAGYVGGVNSFRMAVEGLLQGAAEWIDGLSA</sequence>
<reference evidence="4 5" key="1">
    <citation type="submission" date="2017-03" db="EMBL/GenBank/DDBJ databases">
        <authorList>
            <person name="Afonso C.L."/>
            <person name="Miller P.J."/>
            <person name="Scott M.A."/>
            <person name="Spackman E."/>
            <person name="Goraichik I."/>
            <person name="Dimitrov K.M."/>
            <person name="Suarez D.L."/>
            <person name="Swayne D.E."/>
        </authorList>
    </citation>
    <scope>NUCLEOTIDE SEQUENCE [LARGE SCALE GENOMIC DNA]</scope>
    <source>
        <strain evidence="4 5">CECT 7066</strain>
    </source>
</reference>
<accession>A0A1Y5T0N8</accession>
<dbReference type="OrthoDB" id="7159357at2"/>
<keyword evidence="2" id="KW-0472">Membrane</keyword>
<protein>
    <recommendedName>
        <fullName evidence="3">Zinc finger/thioredoxin putative domain-containing protein</fullName>
    </recommendedName>
</protein>
<dbReference type="AlphaFoldDB" id="A0A1Y5T0N8"/>
<dbReference type="NCBIfam" id="TIGR02098">
    <property type="entry name" value="MJ0042_CXXC"/>
    <property type="match status" value="1"/>
</dbReference>
<dbReference type="InterPro" id="IPR011723">
    <property type="entry name" value="Znf/thioredoxin_put"/>
</dbReference>
<feature type="region of interest" description="Disordered" evidence="1">
    <location>
        <begin position="116"/>
        <end position="154"/>
    </location>
</feature>
<feature type="compositionally biased region" description="Acidic residues" evidence="1">
    <location>
        <begin position="46"/>
        <end position="75"/>
    </location>
</feature>
<evidence type="ECO:0000313" key="4">
    <source>
        <dbReference type="EMBL" id="SLN53213.1"/>
    </source>
</evidence>
<gene>
    <name evidence="4" type="ORF">PAM7066_02495</name>
</gene>
<dbReference type="Proteomes" id="UP000193870">
    <property type="component" value="Unassembled WGS sequence"/>
</dbReference>
<keyword evidence="2" id="KW-0812">Transmembrane</keyword>
<evidence type="ECO:0000256" key="1">
    <source>
        <dbReference type="SAM" id="MobiDB-lite"/>
    </source>
</evidence>
<name>A0A1Y5T0N8_9RHOB</name>
<organism evidence="4 5">
    <name type="scientific">Palleronia marisminoris</name>
    <dbReference type="NCBI Taxonomy" id="315423"/>
    <lineage>
        <taxon>Bacteria</taxon>
        <taxon>Pseudomonadati</taxon>
        <taxon>Pseudomonadota</taxon>
        <taxon>Alphaproteobacteria</taxon>
        <taxon>Rhodobacterales</taxon>
        <taxon>Roseobacteraceae</taxon>
        <taxon>Palleronia</taxon>
    </lineage>
</organism>
<evidence type="ECO:0000259" key="3">
    <source>
        <dbReference type="Pfam" id="PF13717"/>
    </source>
</evidence>
<dbReference type="EMBL" id="FWFV01000007">
    <property type="protein sequence ID" value="SLN53213.1"/>
    <property type="molecule type" value="Genomic_DNA"/>
</dbReference>
<feature type="region of interest" description="Disordered" evidence="1">
    <location>
        <begin position="40"/>
        <end position="80"/>
    </location>
</feature>
<dbReference type="Pfam" id="PF13717">
    <property type="entry name" value="Zn_ribbon_4"/>
    <property type="match status" value="1"/>
</dbReference>
<proteinExistence type="predicted"/>
<dbReference type="RefSeq" id="WP_085854504.1">
    <property type="nucleotide sequence ID" value="NZ_FOPF01000007.1"/>
</dbReference>
<feature type="transmembrane region" description="Helical" evidence="2">
    <location>
        <begin position="184"/>
        <end position="205"/>
    </location>
</feature>
<dbReference type="STRING" id="315423.SAMN04488020_10723"/>
<evidence type="ECO:0000313" key="5">
    <source>
        <dbReference type="Proteomes" id="UP000193870"/>
    </source>
</evidence>
<keyword evidence="5" id="KW-1185">Reference proteome</keyword>
<evidence type="ECO:0000256" key="2">
    <source>
        <dbReference type="SAM" id="Phobius"/>
    </source>
</evidence>
<keyword evidence="2" id="KW-1133">Transmembrane helix</keyword>
<feature type="compositionally biased region" description="Low complexity" evidence="1">
    <location>
        <begin position="119"/>
        <end position="136"/>
    </location>
</feature>
<feature type="domain" description="Zinc finger/thioredoxin putative" evidence="3">
    <location>
        <begin position="1"/>
        <end position="36"/>
    </location>
</feature>